<evidence type="ECO:0000256" key="4">
    <source>
        <dbReference type="ARBA" id="ARBA00022777"/>
    </source>
</evidence>
<comment type="caution">
    <text evidence="10">The sequence shown here is derived from an EMBL/GenBank/DDBJ whole genome shotgun (WGS) entry which is preliminary data.</text>
</comment>
<organism evidence="10 11">
    <name type="scientific">Gemelliphila palaticanis</name>
    <dbReference type="NCBI Taxonomy" id="81950"/>
    <lineage>
        <taxon>Bacteria</taxon>
        <taxon>Bacillati</taxon>
        <taxon>Bacillota</taxon>
        <taxon>Bacilli</taxon>
        <taxon>Bacillales</taxon>
        <taxon>Gemellaceae</taxon>
        <taxon>Gemelliphila</taxon>
    </lineage>
</organism>
<dbReference type="GO" id="GO:0016301">
    <property type="term" value="F:kinase activity"/>
    <property type="evidence" value="ECO:0007669"/>
    <property type="project" value="UniProtKB-KW"/>
</dbReference>
<dbReference type="RefSeq" id="WP_179940058.1">
    <property type="nucleotide sequence ID" value="NZ_JACBYF010000002.1"/>
</dbReference>
<sequence>MFISVAIDGPAGSGKSTITKKLANELNFNYVDTGAMYRALTYKFLKNNIKNIDEELINEILKNTKFNVYFDNFNQIVEVDNENVTEKIRTSEISKYTSIFAKSKSVRNYLIETQRDLAKSCDVIMDGRDIGSVVLPNANLKIYLTASVEERANRRYKELISNNEEVNIEDIKKSIEERDNQDKNREIAPLIKVDDAVEIDTTNYSIDEVVENIKNIILETVSKERGSNV</sequence>
<feature type="domain" description="Cytidylate kinase" evidence="9">
    <location>
        <begin position="5"/>
        <end position="217"/>
    </location>
</feature>
<proteinExistence type="inferred from homology"/>
<dbReference type="EC" id="2.7.4.25" evidence="8"/>
<keyword evidence="4 8" id="KW-0418">Kinase</keyword>
<evidence type="ECO:0000256" key="1">
    <source>
        <dbReference type="ARBA" id="ARBA00009427"/>
    </source>
</evidence>
<comment type="similarity">
    <text evidence="1 8">Belongs to the cytidylate kinase family. Type 1 subfamily.</text>
</comment>
<feature type="binding site" evidence="8">
    <location>
        <begin position="9"/>
        <end position="17"/>
    </location>
    <ligand>
        <name>ATP</name>
        <dbReference type="ChEBI" id="CHEBI:30616"/>
    </ligand>
</feature>
<dbReference type="InterPro" id="IPR027417">
    <property type="entry name" value="P-loop_NTPase"/>
</dbReference>
<gene>
    <name evidence="8" type="primary">cmk</name>
    <name evidence="10" type="ORF">HZY85_01265</name>
</gene>
<keyword evidence="5 8" id="KW-0067">ATP-binding</keyword>
<dbReference type="PANTHER" id="PTHR21299">
    <property type="entry name" value="CYTIDYLATE KINASE/PANTOATE-BETA-ALANINE LIGASE"/>
    <property type="match status" value="1"/>
</dbReference>
<comment type="subcellular location">
    <subcellularLocation>
        <location evidence="8">Cytoplasm</location>
    </subcellularLocation>
</comment>
<name>A0ABX2T0V7_9BACL</name>
<evidence type="ECO:0000256" key="2">
    <source>
        <dbReference type="ARBA" id="ARBA00022679"/>
    </source>
</evidence>
<dbReference type="PANTHER" id="PTHR21299:SF2">
    <property type="entry name" value="CYTIDYLATE KINASE"/>
    <property type="match status" value="1"/>
</dbReference>
<protein>
    <recommendedName>
        <fullName evidence="8">Cytidylate kinase</fullName>
        <shortName evidence="8">CK</shortName>
        <ecNumber evidence="8">2.7.4.25</ecNumber>
    </recommendedName>
    <alternativeName>
        <fullName evidence="8">Cytidine monophosphate kinase</fullName>
        <shortName evidence="8">CMP kinase</shortName>
    </alternativeName>
</protein>
<dbReference type="Proteomes" id="UP000531840">
    <property type="component" value="Unassembled WGS sequence"/>
</dbReference>
<evidence type="ECO:0000256" key="7">
    <source>
        <dbReference type="ARBA" id="ARBA00048478"/>
    </source>
</evidence>
<dbReference type="Gene3D" id="3.40.50.300">
    <property type="entry name" value="P-loop containing nucleotide triphosphate hydrolases"/>
    <property type="match status" value="1"/>
</dbReference>
<evidence type="ECO:0000256" key="6">
    <source>
        <dbReference type="ARBA" id="ARBA00047615"/>
    </source>
</evidence>
<comment type="catalytic activity">
    <reaction evidence="7 8">
        <text>CMP + ATP = CDP + ADP</text>
        <dbReference type="Rhea" id="RHEA:11600"/>
        <dbReference type="ChEBI" id="CHEBI:30616"/>
        <dbReference type="ChEBI" id="CHEBI:58069"/>
        <dbReference type="ChEBI" id="CHEBI:60377"/>
        <dbReference type="ChEBI" id="CHEBI:456216"/>
        <dbReference type="EC" id="2.7.4.25"/>
    </reaction>
</comment>
<keyword evidence="2 8" id="KW-0808">Transferase</keyword>
<reference evidence="10 11" key="1">
    <citation type="submission" date="2020-07" db="EMBL/GenBank/DDBJ databases">
        <title>MOT database genomes.</title>
        <authorList>
            <person name="Joseph S."/>
            <person name="Aduse-Opoku J."/>
            <person name="Hashim A."/>
            <person name="Wade W."/>
            <person name="Curtis M."/>
        </authorList>
    </citation>
    <scope>NUCLEOTIDE SEQUENCE [LARGE SCALE GENOMIC DNA]</scope>
    <source>
        <strain evidence="10 11">CIP 106318</strain>
    </source>
</reference>
<comment type="catalytic activity">
    <reaction evidence="6 8">
        <text>dCMP + ATP = dCDP + ADP</text>
        <dbReference type="Rhea" id="RHEA:25094"/>
        <dbReference type="ChEBI" id="CHEBI:30616"/>
        <dbReference type="ChEBI" id="CHEBI:57566"/>
        <dbReference type="ChEBI" id="CHEBI:58593"/>
        <dbReference type="ChEBI" id="CHEBI:456216"/>
        <dbReference type="EC" id="2.7.4.25"/>
    </reaction>
</comment>
<evidence type="ECO:0000259" key="9">
    <source>
        <dbReference type="Pfam" id="PF02224"/>
    </source>
</evidence>
<evidence type="ECO:0000256" key="8">
    <source>
        <dbReference type="HAMAP-Rule" id="MF_00238"/>
    </source>
</evidence>
<evidence type="ECO:0000256" key="5">
    <source>
        <dbReference type="ARBA" id="ARBA00022840"/>
    </source>
</evidence>
<dbReference type="SUPFAM" id="SSF52540">
    <property type="entry name" value="P-loop containing nucleoside triphosphate hydrolases"/>
    <property type="match status" value="1"/>
</dbReference>
<evidence type="ECO:0000256" key="3">
    <source>
        <dbReference type="ARBA" id="ARBA00022741"/>
    </source>
</evidence>
<accession>A0ABX2T0V7</accession>
<keyword evidence="3 8" id="KW-0547">Nucleotide-binding</keyword>
<dbReference type="HAMAP" id="MF_00238">
    <property type="entry name" value="Cytidyl_kinase_type1"/>
    <property type="match status" value="1"/>
</dbReference>
<dbReference type="EMBL" id="JACBYF010000002">
    <property type="protein sequence ID" value="NYS46825.1"/>
    <property type="molecule type" value="Genomic_DNA"/>
</dbReference>
<dbReference type="InterPro" id="IPR011994">
    <property type="entry name" value="Cytidylate_kinase_dom"/>
</dbReference>
<dbReference type="NCBIfam" id="TIGR00017">
    <property type="entry name" value="cmk"/>
    <property type="match status" value="1"/>
</dbReference>
<evidence type="ECO:0000313" key="11">
    <source>
        <dbReference type="Proteomes" id="UP000531840"/>
    </source>
</evidence>
<keyword evidence="8" id="KW-0963">Cytoplasm</keyword>
<evidence type="ECO:0000313" key="10">
    <source>
        <dbReference type="EMBL" id="NYS46825.1"/>
    </source>
</evidence>
<dbReference type="CDD" id="cd02020">
    <property type="entry name" value="CMPK"/>
    <property type="match status" value="1"/>
</dbReference>
<dbReference type="InterPro" id="IPR003136">
    <property type="entry name" value="Cytidylate_kin"/>
</dbReference>
<dbReference type="Pfam" id="PF02224">
    <property type="entry name" value="Cytidylate_kin"/>
    <property type="match status" value="1"/>
</dbReference>
<keyword evidence="11" id="KW-1185">Reference proteome</keyword>